<dbReference type="InterPro" id="IPR051310">
    <property type="entry name" value="MCP_chemotaxis"/>
</dbReference>
<evidence type="ECO:0000313" key="10">
    <source>
        <dbReference type="Proteomes" id="UP000264120"/>
    </source>
</evidence>
<dbReference type="InterPro" id="IPR004090">
    <property type="entry name" value="Chemotax_Me-accpt_rcpt"/>
</dbReference>
<dbReference type="RefSeq" id="WP_118963713.1">
    <property type="nucleotide sequence ID" value="NZ_CP023037.1"/>
</dbReference>
<evidence type="ECO:0000313" key="9">
    <source>
        <dbReference type="EMBL" id="AXY23759.1"/>
    </source>
</evidence>
<keyword evidence="6" id="KW-0472">Membrane</keyword>
<keyword evidence="6" id="KW-0812">Transmembrane</keyword>
<dbReference type="KEGG" id="ksc:CD178_03015"/>
<feature type="transmembrane region" description="Helical" evidence="6">
    <location>
        <begin position="142"/>
        <end position="163"/>
    </location>
</feature>
<comment type="subcellular location">
    <subcellularLocation>
        <location evidence="1">Membrane</location>
    </subcellularLocation>
</comment>
<dbReference type="InterPro" id="IPR003660">
    <property type="entry name" value="HAMP_dom"/>
</dbReference>
<evidence type="ECO:0000256" key="6">
    <source>
        <dbReference type="SAM" id="Phobius"/>
    </source>
</evidence>
<dbReference type="GO" id="GO:0006935">
    <property type="term" value="P:chemotaxis"/>
    <property type="evidence" value="ECO:0007669"/>
    <property type="project" value="UniProtKB-KW"/>
</dbReference>
<keyword evidence="4" id="KW-0807">Transducer</keyword>
<dbReference type="PROSITE" id="PS51257">
    <property type="entry name" value="PROKAR_LIPOPROTEIN"/>
    <property type="match status" value="1"/>
</dbReference>
<dbReference type="GO" id="GO:0007165">
    <property type="term" value="P:signal transduction"/>
    <property type="evidence" value="ECO:0007669"/>
    <property type="project" value="UniProtKB-KW"/>
</dbReference>
<keyword evidence="5" id="KW-0175">Coiled coil</keyword>
<dbReference type="FunFam" id="1.10.287.950:FF:000001">
    <property type="entry name" value="Methyl-accepting chemotaxis sensory transducer"/>
    <property type="match status" value="1"/>
</dbReference>
<evidence type="ECO:0000256" key="5">
    <source>
        <dbReference type="SAM" id="Coils"/>
    </source>
</evidence>
<dbReference type="Gene3D" id="1.10.287.950">
    <property type="entry name" value="Methyl-accepting chemotaxis protein"/>
    <property type="match status" value="1"/>
</dbReference>
<dbReference type="PROSITE" id="PS50111">
    <property type="entry name" value="CHEMOTAXIS_TRANSDUC_2"/>
    <property type="match status" value="1"/>
</dbReference>
<dbReference type="SUPFAM" id="SSF58104">
    <property type="entry name" value="Methyl-accepting chemotaxis protein (MCP) signaling domain"/>
    <property type="match status" value="1"/>
</dbReference>
<keyword evidence="2" id="KW-0145">Chemotaxis</keyword>
<feature type="transmembrane region" description="Helical" evidence="6">
    <location>
        <begin position="96"/>
        <end position="122"/>
    </location>
</feature>
<dbReference type="GO" id="GO:0004888">
    <property type="term" value="F:transmembrane signaling receptor activity"/>
    <property type="evidence" value="ECO:0007669"/>
    <property type="project" value="InterPro"/>
</dbReference>
<feature type="coiled-coil region" evidence="5">
    <location>
        <begin position="177"/>
        <end position="204"/>
    </location>
</feature>
<dbReference type="InterPro" id="IPR004089">
    <property type="entry name" value="MCPsignal_dom"/>
</dbReference>
<evidence type="ECO:0000256" key="3">
    <source>
        <dbReference type="ARBA" id="ARBA00029447"/>
    </source>
</evidence>
<feature type="transmembrane region" description="Helical" evidence="6">
    <location>
        <begin position="65"/>
        <end position="84"/>
    </location>
</feature>
<keyword evidence="9" id="KW-0614">Plasmid</keyword>
<dbReference type="Pfam" id="PF00015">
    <property type="entry name" value="MCPsignal"/>
    <property type="match status" value="1"/>
</dbReference>
<dbReference type="Proteomes" id="UP000264120">
    <property type="component" value="Plasmid unnamed1"/>
</dbReference>
<comment type="similarity">
    <text evidence="3">Belongs to the methyl-accepting chemotaxis (MCP) protein family.</text>
</comment>
<dbReference type="PROSITE" id="PS50885">
    <property type="entry name" value="HAMP"/>
    <property type="match status" value="1"/>
</dbReference>
<dbReference type="GO" id="GO:0016020">
    <property type="term" value="C:membrane"/>
    <property type="evidence" value="ECO:0007669"/>
    <property type="project" value="UniProtKB-SubCell"/>
</dbReference>
<evidence type="ECO:0000259" key="7">
    <source>
        <dbReference type="PROSITE" id="PS50111"/>
    </source>
</evidence>
<keyword evidence="10" id="KW-1185">Reference proteome</keyword>
<dbReference type="PRINTS" id="PR00260">
    <property type="entry name" value="CHEMTRNSDUCR"/>
</dbReference>
<feature type="domain" description="HAMP" evidence="8">
    <location>
        <begin position="217"/>
        <end position="269"/>
    </location>
</feature>
<dbReference type="SMART" id="SM00283">
    <property type="entry name" value="MA"/>
    <property type="match status" value="1"/>
</dbReference>
<feature type="transmembrane region" description="Helical" evidence="6">
    <location>
        <begin position="12"/>
        <end position="31"/>
    </location>
</feature>
<dbReference type="CDD" id="cd11386">
    <property type="entry name" value="MCP_signal"/>
    <property type="match status" value="1"/>
</dbReference>
<dbReference type="EMBL" id="CP023037">
    <property type="protein sequence ID" value="AXY23759.1"/>
    <property type="molecule type" value="Genomic_DNA"/>
</dbReference>
<name>A0A347WFW6_9PROT</name>
<keyword evidence="6" id="KW-1133">Transmembrane helix</keyword>
<feature type="domain" description="Methyl-accepting transducer" evidence="7">
    <location>
        <begin position="274"/>
        <end position="503"/>
    </location>
</feature>
<evidence type="ECO:0000256" key="1">
    <source>
        <dbReference type="ARBA" id="ARBA00004370"/>
    </source>
</evidence>
<dbReference type="PANTHER" id="PTHR43531:SF11">
    <property type="entry name" value="METHYL-ACCEPTING CHEMOTAXIS PROTEIN 3"/>
    <property type="match status" value="1"/>
</dbReference>
<dbReference type="AlphaFoldDB" id="A0A347WFW6"/>
<feature type="transmembrane region" description="Helical" evidence="6">
    <location>
        <begin position="38"/>
        <end position="59"/>
    </location>
</feature>
<evidence type="ECO:0000256" key="4">
    <source>
        <dbReference type="PROSITE-ProRule" id="PRU00284"/>
    </source>
</evidence>
<protein>
    <submittedName>
        <fullName evidence="9">Methyl-accepting chemotaxis protein III</fullName>
    </submittedName>
</protein>
<gene>
    <name evidence="9" type="primary">trg_1</name>
    <name evidence="9" type="ORF">CD178_03015</name>
</gene>
<sequence>MVDALGKLRATVSQGLICGFWLHVGLVAACAHIAGNDWVAPTLAAVGLAVIETLVWWMAPQAKTTRLTIGVGVSALVSIILAACRGSYMQIDVHMYYFAALAMLATYCDGDVILVGAATTAVHHLVMNFLMPKLVFEDGADFYRVMVHAAIVVVEAGALYWMAQQIEHLFAVSNTALTEAKQNAEQAEAASHEVEHQRSLAEAEHRRTEVERMETAARQATVVDGLATGLGHLAQGNLTFTLTEKFAPEYERLRTDFNETVVRLRGVIEAVVANTIGIRNGTSEISKASDDLAQRTAIQAKNLEETASALNHITATVQKSAEGAIHAQEVVASANNDAQQSTVIVRQAVGAMDGIATSAGQIAQIIAVIDEIAFQTNLLALNAGVEAARAGDAGRGFAVVASEVRNLAHRSAEAAKEIKTLISTSSRQVDSGVKLVSEAGSALDRIVKLVAEINEIMDESTHRAKEQAGGLANVNSTISQMDQVTQQNAAMVEQSTAASRSLLDEATRLSDLVSQFQLTSESRDVEERARLLT</sequence>
<proteinExistence type="inferred from homology"/>
<evidence type="ECO:0000259" key="8">
    <source>
        <dbReference type="PROSITE" id="PS50885"/>
    </source>
</evidence>
<organism evidence="9 10">
    <name type="scientific">Komagataeibacter saccharivorans</name>
    <dbReference type="NCBI Taxonomy" id="265959"/>
    <lineage>
        <taxon>Bacteria</taxon>
        <taxon>Pseudomonadati</taxon>
        <taxon>Pseudomonadota</taxon>
        <taxon>Alphaproteobacteria</taxon>
        <taxon>Acetobacterales</taxon>
        <taxon>Acetobacteraceae</taxon>
        <taxon>Komagataeibacter</taxon>
    </lineage>
</organism>
<reference evidence="9 10" key="1">
    <citation type="submission" date="2017-08" db="EMBL/GenBank/DDBJ databases">
        <title>Complete genome sequence of Gluconacetobacter saccharivorans CV1 isolated from Fermented Vinegar.</title>
        <authorList>
            <person name="Kim S.-Y."/>
        </authorList>
    </citation>
    <scope>NUCLEOTIDE SEQUENCE [LARGE SCALE GENOMIC DNA]</scope>
    <source>
        <strain evidence="9 10">CV1</strain>
        <plasmid evidence="9 10">unnamed1</plasmid>
    </source>
</reference>
<geneLocation type="plasmid" evidence="9 10">
    <name>unnamed1</name>
</geneLocation>
<evidence type="ECO:0000256" key="2">
    <source>
        <dbReference type="ARBA" id="ARBA00022500"/>
    </source>
</evidence>
<dbReference type="OrthoDB" id="354287at2"/>
<accession>A0A347WFW6</accession>
<dbReference type="PANTHER" id="PTHR43531">
    <property type="entry name" value="PROTEIN ICFG"/>
    <property type="match status" value="1"/>
</dbReference>